<evidence type="ECO:0008006" key="4">
    <source>
        <dbReference type="Google" id="ProtNLM"/>
    </source>
</evidence>
<evidence type="ECO:0000313" key="3">
    <source>
        <dbReference type="Proteomes" id="UP000640052"/>
    </source>
</evidence>
<organism evidence="2 3">
    <name type="scientific">Acrocarpospora phusangensis</name>
    <dbReference type="NCBI Taxonomy" id="1070424"/>
    <lineage>
        <taxon>Bacteria</taxon>
        <taxon>Bacillati</taxon>
        <taxon>Actinomycetota</taxon>
        <taxon>Actinomycetes</taxon>
        <taxon>Streptosporangiales</taxon>
        <taxon>Streptosporangiaceae</taxon>
        <taxon>Acrocarpospora</taxon>
    </lineage>
</organism>
<name>A0A919QGS8_9ACTN</name>
<protein>
    <recommendedName>
        <fullName evidence="4">Secreted protein</fullName>
    </recommendedName>
</protein>
<feature type="signal peptide" evidence="1">
    <location>
        <begin position="1"/>
        <end position="28"/>
    </location>
</feature>
<accession>A0A919QGS8</accession>
<sequence>MKILRKLVAAGVAAAGALLALPPLPAAAAPPPGSLVPVQQTVFGQVGRRVSGNVGCPVNTRVVAAGMQGNAVLNGLVPQPNFQAVIAEGTIQPGPAGSNFMIIQAICAPVATLQGWIPVRQTFAFAGSNKRRAILTCPSGMYAAGGGGIVLNNRGVFSTTSFGMVANSMTAAGNAWQVTVSTGVPSDTVEVITMCAPLDGSFVDQDHANVVNGTASKQNLCDNGRTVLSGGVYLSRADGTEADGFITHTVPSGTRGWFVGGGSTTPNSKIVALARCF</sequence>
<evidence type="ECO:0000313" key="2">
    <source>
        <dbReference type="EMBL" id="GIH28672.1"/>
    </source>
</evidence>
<comment type="caution">
    <text evidence="2">The sequence shown here is derived from an EMBL/GenBank/DDBJ whole genome shotgun (WGS) entry which is preliminary data.</text>
</comment>
<keyword evidence="3" id="KW-1185">Reference proteome</keyword>
<dbReference type="AlphaFoldDB" id="A0A919QGS8"/>
<dbReference type="EMBL" id="BOOA01000089">
    <property type="protein sequence ID" value="GIH28672.1"/>
    <property type="molecule type" value="Genomic_DNA"/>
</dbReference>
<gene>
    <name evidence="2" type="ORF">Aph01nite_69820</name>
</gene>
<dbReference type="Proteomes" id="UP000640052">
    <property type="component" value="Unassembled WGS sequence"/>
</dbReference>
<reference evidence="2" key="1">
    <citation type="submission" date="2021-01" db="EMBL/GenBank/DDBJ databases">
        <title>Whole genome shotgun sequence of Acrocarpospora phusangensis NBRC 108782.</title>
        <authorList>
            <person name="Komaki H."/>
            <person name="Tamura T."/>
        </authorList>
    </citation>
    <scope>NUCLEOTIDE SEQUENCE</scope>
    <source>
        <strain evidence="2">NBRC 108782</strain>
    </source>
</reference>
<keyword evidence="1" id="KW-0732">Signal</keyword>
<feature type="chain" id="PRO_5037873487" description="Secreted protein" evidence="1">
    <location>
        <begin position="29"/>
        <end position="277"/>
    </location>
</feature>
<evidence type="ECO:0000256" key="1">
    <source>
        <dbReference type="SAM" id="SignalP"/>
    </source>
</evidence>
<proteinExistence type="predicted"/>
<dbReference type="RefSeq" id="WP_204045292.1">
    <property type="nucleotide sequence ID" value="NZ_BOOA01000089.1"/>
</dbReference>